<dbReference type="InterPro" id="IPR042371">
    <property type="entry name" value="Z_dom"/>
</dbReference>
<dbReference type="GO" id="GO:0004694">
    <property type="term" value="F:eukaryotic translation initiation factor 2alpha kinase activity"/>
    <property type="evidence" value="ECO:0007669"/>
    <property type="project" value="TreeGrafter"/>
</dbReference>
<dbReference type="SUPFAM" id="SSF56112">
    <property type="entry name" value="Protein kinase-like (PK-like)"/>
    <property type="match status" value="1"/>
</dbReference>
<evidence type="ECO:0000256" key="2">
    <source>
        <dbReference type="ARBA" id="ARBA00022741"/>
    </source>
</evidence>
<keyword evidence="6" id="KW-0472">Membrane</keyword>
<keyword evidence="1" id="KW-0808">Transferase</keyword>
<dbReference type="Pfam" id="PF00069">
    <property type="entry name" value="Pkinase"/>
    <property type="match status" value="1"/>
</dbReference>
<keyword evidence="2" id="KW-0547">Nucleotide-binding</keyword>
<keyword evidence="6" id="KW-0812">Transmembrane</keyword>
<evidence type="ECO:0000259" key="7">
    <source>
        <dbReference type="PROSITE" id="PS50011"/>
    </source>
</evidence>
<evidence type="ECO:0000256" key="3">
    <source>
        <dbReference type="ARBA" id="ARBA00022777"/>
    </source>
</evidence>
<dbReference type="AlphaFoldDB" id="A0A8C1YTV5"/>
<keyword evidence="3" id="KW-0418">Kinase</keyword>
<organism evidence="9 10">
    <name type="scientific">Cyprinus carpio</name>
    <name type="common">Common carp</name>
    <dbReference type="NCBI Taxonomy" id="7962"/>
    <lineage>
        <taxon>Eukaryota</taxon>
        <taxon>Metazoa</taxon>
        <taxon>Chordata</taxon>
        <taxon>Craniata</taxon>
        <taxon>Vertebrata</taxon>
        <taxon>Euteleostomi</taxon>
        <taxon>Actinopterygii</taxon>
        <taxon>Neopterygii</taxon>
        <taxon>Teleostei</taxon>
        <taxon>Ostariophysi</taxon>
        <taxon>Cypriniformes</taxon>
        <taxon>Cyprinidae</taxon>
        <taxon>Cyprininae</taxon>
        <taxon>Cyprinus</taxon>
    </lineage>
</organism>
<evidence type="ECO:0000313" key="10">
    <source>
        <dbReference type="Proteomes" id="UP000694700"/>
    </source>
</evidence>
<accession>A0A8C1YTV5</accession>
<keyword evidence="5" id="KW-0694">RNA-binding</keyword>
<dbReference type="InterPro" id="IPR036388">
    <property type="entry name" value="WH-like_DNA-bd_sf"/>
</dbReference>
<dbReference type="Ensembl" id="ENSCCRT00015031109.1">
    <property type="protein sequence ID" value="ENSCCRP00015030057.1"/>
    <property type="gene ID" value="ENSCCRG00015012640.1"/>
</dbReference>
<dbReference type="Proteomes" id="UP000694700">
    <property type="component" value="Unplaced"/>
</dbReference>
<feature type="domain" description="Protein kinase" evidence="7">
    <location>
        <begin position="135"/>
        <end position="207"/>
    </location>
</feature>
<evidence type="ECO:0000256" key="1">
    <source>
        <dbReference type="ARBA" id="ARBA00022679"/>
    </source>
</evidence>
<dbReference type="GO" id="GO:0005634">
    <property type="term" value="C:nucleus"/>
    <property type="evidence" value="ECO:0007669"/>
    <property type="project" value="TreeGrafter"/>
</dbReference>
<feature type="domain" description="Z-binding" evidence="8">
    <location>
        <begin position="5"/>
        <end position="68"/>
    </location>
</feature>
<dbReference type="Pfam" id="PF02295">
    <property type="entry name" value="z-alpha"/>
    <property type="match status" value="1"/>
</dbReference>
<dbReference type="GO" id="GO:0003726">
    <property type="term" value="F:double-stranded RNA adenosine deaminase activity"/>
    <property type="evidence" value="ECO:0007669"/>
    <property type="project" value="InterPro"/>
</dbReference>
<evidence type="ECO:0000256" key="6">
    <source>
        <dbReference type="SAM" id="Phobius"/>
    </source>
</evidence>
<evidence type="ECO:0000313" key="9">
    <source>
        <dbReference type="Ensembl" id="ENSCCRP00015030057.1"/>
    </source>
</evidence>
<dbReference type="InterPro" id="IPR000719">
    <property type="entry name" value="Prot_kinase_dom"/>
</dbReference>
<dbReference type="SUPFAM" id="SSF46785">
    <property type="entry name" value="Winged helix' DNA-binding domain"/>
    <property type="match status" value="1"/>
</dbReference>
<dbReference type="InterPro" id="IPR011009">
    <property type="entry name" value="Kinase-like_dom_sf"/>
</dbReference>
<evidence type="ECO:0000256" key="4">
    <source>
        <dbReference type="ARBA" id="ARBA00022840"/>
    </source>
</evidence>
<dbReference type="PROSITE" id="PS50139">
    <property type="entry name" value="Z_BINDING"/>
    <property type="match status" value="1"/>
</dbReference>
<dbReference type="GO" id="GO:0003723">
    <property type="term" value="F:RNA binding"/>
    <property type="evidence" value="ECO:0007669"/>
    <property type="project" value="UniProtKB-KW"/>
</dbReference>
<feature type="transmembrane region" description="Helical" evidence="6">
    <location>
        <begin position="110"/>
        <end position="131"/>
    </location>
</feature>
<keyword evidence="6" id="KW-1133">Transmembrane helix</keyword>
<dbReference type="GO" id="GO:0005737">
    <property type="term" value="C:cytoplasm"/>
    <property type="evidence" value="ECO:0007669"/>
    <property type="project" value="TreeGrafter"/>
</dbReference>
<proteinExistence type="predicted"/>
<protein>
    <recommendedName>
        <fullName evidence="11">Protein kinase domain-containing protein</fullName>
    </recommendedName>
</protein>
<dbReference type="PANTHER" id="PTHR11042:SF166">
    <property type="entry name" value="EUKARYOTIC TRANSLATION INITIATION FACTOR 2-ALPHA KINASE 3"/>
    <property type="match status" value="1"/>
</dbReference>
<dbReference type="Gene3D" id="1.10.10.10">
    <property type="entry name" value="Winged helix-like DNA-binding domain superfamily/Winged helix DNA-binding domain"/>
    <property type="match status" value="1"/>
</dbReference>
<dbReference type="Gene3D" id="3.30.200.20">
    <property type="entry name" value="Phosphorylase Kinase, domain 1"/>
    <property type="match status" value="1"/>
</dbReference>
<name>A0A8C1YTV5_CYPCA</name>
<reference evidence="9" key="1">
    <citation type="submission" date="2025-08" db="UniProtKB">
        <authorList>
            <consortium name="Ensembl"/>
        </authorList>
    </citation>
    <scope>IDENTIFICATION</scope>
</reference>
<keyword evidence="4" id="KW-0067">ATP-binding</keyword>
<sequence length="207" mass="23942">SAKFATARSVLVERICDFLRQNGRSKALIIARAVKRDKSTVNRHLYSLQKSNQVFRTTENPPLWDLIEKKSDFEPEQKSQMSKDMCEEKHLMYDDSLCLLRGYNYESFDIKSLCIVMYSLLLFIVCIIYRLSELFEMISKIAEGGYGCIYKVKHKLDGKIYALKQVNLTGKAESEVKALAELDHPNIVRYITSWLGPANWASNQERK</sequence>
<evidence type="ECO:0008006" key="11">
    <source>
        <dbReference type="Google" id="ProtNLM"/>
    </source>
</evidence>
<dbReference type="InterPro" id="IPR036390">
    <property type="entry name" value="WH_DNA-bd_sf"/>
</dbReference>
<dbReference type="SMART" id="SM00550">
    <property type="entry name" value="Zalpha"/>
    <property type="match status" value="1"/>
</dbReference>
<dbReference type="PANTHER" id="PTHR11042">
    <property type="entry name" value="EUKARYOTIC TRANSLATION INITIATION FACTOR 2-ALPHA KINASE EIF2-ALPHA KINASE -RELATED"/>
    <property type="match status" value="1"/>
</dbReference>
<dbReference type="PROSITE" id="PS50011">
    <property type="entry name" value="PROTEIN_KINASE_DOM"/>
    <property type="match status" value="1"/>
</dbReference>
<dbReference type="GO" id="GO:0005524">
    <property type="term" value="F:ATP binding"/>
    <property type="evidence" value="ECO:0007669"/>
    <property type="project" value="UniProtKB-KW"/>
</dbReference>
<dbReference type="InterPro" id="IPR050339">
    <property type="entry name" value="CC_SR_Kinase"/>
</dbReference>
<evidence type="ECO:0000256" key="5">
    <source>
        <dbReference type="ARBA" id="ARBA00022884"/>
    </source>
</evidence>
<evidence type="ECO:0000259" key="8">
    <source>
        <dbReference type="PROSITE" id="PS50139"/>
    </source>
</evidence>